<protein>
    <recommendedName>
        <fullName evidence="2">Fibronectin type-III domain-containing protein</fullName>
    </recommendedName>
</protein>
<dbReference type="PROSITE" id="PS50853">
    <property type="entry name" value="FN3"/>
    <property type="match status" value="1"/>
</dbReference>
<evidence type="ECO:0000313" key="4">
    <source>
        <dbReference type="Proteomes" id="UP000252249"/>
    </source>
</evidence>
<feature type="chain" id="PRO_5016820087" description="Fibronectin type-III domain-containing protein" evidence="1">
    <location>
        <begin position="29"/>
        <end position="236"/>
    </location>
</feature>
<dbReference type="AlphaFoldDB" id="A0A368P4R6"/>
<dbReference type="InterPro" id="IPR013783">
    <property type="entry name" value="Ig-like_fold"/>
</dbReference>
<proteinExistence type="predicted"/>
<evidence type="ECO:0000313" key="3">
    <source>
        <dbReference type="EMBL" id="RCU57877.1"/>
    </source>
</evidence>
<feature type="domain" description="Fibronectin type-III" evidence="2">
    <location>
        <begin position="38"/>
        <end position="133"/>
    </location>
</feature>
<dbReference type="InterPro" id="IPR003961">
    <property type="entry name" value="FN3_dom"/>
</dbReference>
<keyword evidence="1" id="KW-0732">Signal</keyword>
<keyword evidence="4" id="KW-1185">Reference proteome</keyword>
<dbReference type="RefSeq" id="WP_113965534.1">
    <property type="nucleotide sequence ID" value="NZ_QNRP01000001.1"/>
</dbReference>
<dbReference type="Proteomes" id="UP000252249">
    <property type="component" value="Unassembled WGS sequence"/>
</dbReference>
<feature type="signal peptide" evidence="1">
    <location>
        <begin position="1"/>
        <end position="28"/>
    </location>
</feature>
<dbReference type="SUPFAM" id="SSF49265">
    <property type="entry name" value="Fibronectin type III"/>
    <property type="match status" value="1"/>
</dbReference>
<gene>
    <name evidence="3" type="ORF">DU428_00340</name>
</gene>
<comment type="caution">
    <text evidence="3">The sequence shown here is derived from an EMBL/GenBank/DDBJ whole genome shotgun (WGS) entry which is preliminary data.</text>
</comment>
<dbReference type="OrthoDB" id="211220at2"/>
<dbReference type="InterPro" id="IPR036116">
    <property type="entry name" value="FN3_sf"/>
</dbReference>
<evidence type="ECO:0000256" key="1">
    <source>
        <dbReference type="SAM" id="SignalP"/>
    </source>
</evidence>
<dbReference type="CDD" id="cd00063">
    <property type="entry name" value="FN3"/>
    <property type="match status" value="1"/>
</dbReference>
<sequence length="236" mass="26680">MYLTKCNINFKTLFYLIFIGFIFTSCSSDDDAVAINQAPNDFVLEQVADGVDLQPQLTWQSATDPDGDAVTYQVYLDTQNPPLTSITNNLGVNAYGVQEELIPETTYYWMVVAKDSSGNTTNSNIGSFTTRDFTTEELLQNIWFMYSVNGEVETECNQLTNVEFTSGMLYEEAVYDLVDNGNCEVSYYMLGTYNFTDNSNLSIDFGEYVEVWEILSITQTELMVVVNNDNTLVLKR</sequence>
<evidence type="ECO:0000259" key="2">
    <source>
        <dbReference type="PROSITE" id="PS50853"/>
    </source>
</evidence>
<dbReference type="Gene3D" id="2.60.40.10">
    <property type="entry name" value="Immunoglobulins"/>
    <property type="match status" value="1"/>
</dbReference>
<reference evidence="3 4" key="1">
    <citation type="submission" date="2018-07" db="EMBL/GenBank/DDBJ databases">
        <title>Oceanihabitans testaceum sp. nov., isolated from marine sediment.</title>
        <authorList>
            <person name="Li C.-M."/>
        </authorList>
    </citation>
    <scope>NUCLEOTIDE SEQUENCE [LARGE SCALE GENOMIC DNA]</scope>
    <source>
        <strain evidence="3 4">S9-10</strain>
    </source>
</reference>
<organism evidence="3 4">
    <name type="scientific">Oceanihabitans sediminis</name>
    <dbReference type="NCBI Taxonomy" id="1812012"/>
    <lineage>
        <taxon>Bacteria</taxon>
        <taxon>Pseudomonadati</taxon>
        <taxon>Bacteroidota</taxon>
        <taxon>Flavobacteriia</taxon>
        <taxon>Flavobacteriales</taxon>
        <taxon>Flavobacteriaceae</taxon>
        <taxon>Oceanihabitans</taxon>
    </lineage>
</organism>
<accession>A0A368P4R6</accession>
<name>A0A368P4R6_9FLAO</name>
<dbReference type="EMBL" id="QPIG01000001">
    <property type="protein sequence ID" value="RCU57877.1"/>
    <property type="molecule type" value="Genomic_DNA"/>
</dbReference>
<dbReference type="PROSITE" id="PS51257">
    <property type="entry name" value="PROKAR_LIPOPROTEIN"/>
    <property type="match status" value="1"/>
</dbReference>